<dbReference type="AlphaFoldDB" id="A0A4Q2AVW4"/>
<evidence type="ECO:0000256" key="3">
    <source>
        <dbReference type="ARBA" id="ARBA00022448"/>
    </source>
</evidence>
<keyword evidence="10" id="KW-0175">Coiled coil</keyword>
<dbReference type="InterPro" id="IPR059040">
    <property type="entry name" value="HH_CyaD-like"/>
</dbReference>
<evidence type="ECO:0000256" key="7">
    <source>
        <dbReference type="ARBA" id="ARBA00022989"/>
    </source>
</evidence>
<dbReference type="InterPro" id="IPR050739">
    <property type="entry name" value="MFP"/>
</dbReference>
<dbReference type="Gene3D" id="1.10.287.470">
    <property type="entry name" value="Helix hairpin bin"/>
    <property type="match status" value="1"/>
</dbReference>
<dbReference type="NCBIfam" id="TIGR01843">
    <property type="entry name" value="type_I_hlyD"/>
    <property type="match status" value="1"/>
</dbReference>
<accession>A0A4Q2AVW4</accession>
<keyword evidence="4 9" id="KW-1003">Cell membrane</keyword>
<feature type="domain" description="AprE-like beta-barrel" evidence="12">
    <location>
        <begin position="362"/>
        <end position="449"/>
    </location>
</feature>
<dbReference type="EMBL" id="QWEX01000001">
    <property type="protein sequence ID" value="RXV74178.1"/>
    <property type="molecule type" value="Genomic_DNA"/>
</dbReference>
<comment type="subcellular location">
    <subcellularLocation>
        <location evidence="1 9">Cell inner membrane</location>
        <topology evidence="1 9">Single-pass membrane protein</topology>
    </subcellularLocation>
</comment>
<keyword evidence="3 9" id="KW-0813">Transport</keyword>
<evidence type="ECO:0000256" key="6">
    <source>
        <dbReference type="ARBA" id="ARBA00022692"/>
    </source>
</evidence>
<comment type="similarity">
    <text evidence="2 9">Belongs to the membrane fusion protein (MFP) (TC 8.A.1) family.</text>
</comment>
<organism evidence="13 14">
    <name type="scientific">Burkholderia stabilis</name>
    <dbReference type="NCBI Taxonomy" id="95485"/>
    <lineage>
        <taxon>Bacteria</taxon>
        <taxon>Pseudomonadati</taxon>
        <taxon>Pseudomonadota</taxon>
        <taxon>Betaproteobacteria</taxon>
        <taxon>Burkholderiales</taxon>
        <taxon>Burkholderiaceae</taxon>
        <taxon>Burkholderia</taxon>
        <taxon>Burkholderia cepacia complex</taxon>
    </lineage>
</organism>
<evidence type="ECO:0000256" key="5">
    <source>
        <dbReference type="ARBA" id="ARBA00022519"/>
    </source>
</evidence>
<dbReference type="Pfam" id="PF25988">
    <property type="entry name" value="HH_CyaD"/>
    <property type="match status" value="1"/>
</dbReference>
<comment type="caution">
    <text evidence="13">The sequence shown here is derived from an EMBL/GenBank/DDBJ whole genome shotgun (WGS) entry which is preliminary data.</text>
</comment>
<dbReference type="Proteomes" id="UP000289650">
    <property type="component" value="Unassembled WGS sequence"/>
</dbReference>
<evidence type="ECO:0000256" key="4">
    <source>
        <dbReference type="ARBA" id="ARBA00022475"/>
    </source>
</evidence>
<dbReference type="PRINTS" id="PR01490">
    <property type="entry name" value="RTXTOXIND"/>
</dbReference>
<dbReference type="Pfam" id="PF26002">
    <property type="entry name" value="Beta-barrel_AprE"/>
    <property type="match status" value="1"/>
</dbReference>
<proteinExistence type="inferred from homology"/>
<evidence type="ECO:0000313" key="14">
    <source>
        <dbReference type="Proteomes" id="UP000289650"/>
    </source>
</evidence>
<feature type="coiled-coil region" evidence="10">
    <location>
        <begin position="190"/>
        <end position="224"/>
    </location>
</feature>
<reference evidence="13 14" key="1">
    <citation type="submission" date="2018-08" db="EMBL/GenBank/DDBJ databases">
        <title>Mountain-cultivated ginseng endophyte, Burkholderia stabilis and its activity against ginseng root rot disease.</title>
        <authorList>
            <person name="Tapan Kumar M."/>
            <person name="Bae H."/>
            <person name="Shanmugam G."/>
            <person name="Jeon J."/>
        </authorList>
    </citation>
    <scope>NUCLEOTIDE SEQUENCE [LARGE SCALE GENOMIC DNA]</scope>
    <source>
        <strain evidence="13 14">EB159</strain>
    </source>
</reference>
<protein>
    <recommendedName>
        <fullName evidence="9">Membrane fusion protein (MFP) family protein</fullName>
    </recommendedName>
</protein>
<keyword evidence="7" id="KW-1133">Transmembrane helix</keyword>
<evidence type="ECO:0000256" key="2">
    <source>
        <dbReference type="ARBA" id="ARBA00009477"/>
    </source>
</evidence>
<dbReference type="PANTHER" id="PTHR30386:SF26">
    <property type="entry name" value="TRANSPORT PROTEIN COMB"/>
    <property type="match status" value="1"/>
</dbReference>
<evidence type="ECO:0000313" key="13">
    <source>
        <dbReference type="EMBL" id="RXV74178.1"/>
    </source>
</evidence>
<evidence type="ECO:0000256" key="10">
    <source>
        <dbReference type="SAM" id="Coils"/>
    </source>
</evidence>
<keyword evidence="8" id="KW-0472">Membrane</keyword>
<evidence type="ECO:0000256" key="9">
    <source>
        <dbReference type="RuleBase" id="RU365093"/>
    </source>
</evidence>
<evidence type="ECO:0000256" key="1">
    <source>
        <dbReference type="ARBA" id="ARBA00004377"/>
    </source>
</evidence>
<sequence length="472" mass="51755">MSIRLHALLDLLRRYRSVWAAAWNIRHQLDGPAKLEYELAFQPAHLELVETPVHPAPRWTARLIMLLAAAVVLITCFAKLDIVATANGKLVPNAKVKIIQPAITGVVREIAVQDGQRVRAGDLLVKLDTTQAAADEDKAKSSKLDAAFAGARADALLKALQAGREPEVSTIDGASAGRQEEAQRLVAGIYREYQDKLNSARSELAKREAELDSTNQEIAKLAATAPLARSQANDYRSLSADKYVAKNDYLDKEQTALNQEHELAAQRSHAHELAAGIAEQRADIAQTVSQFRREQLDDLEKATEQLRQSTNDETKAHTRQVMLSLISPVGGTVQQLATHTLGGVVTTAQALMEIVPDDAVEVEATVENKDVGFLKVGQRAAVKLDAFPYTRYGMLEGTVVDLSNDAVQDKKLGLAFTVRIRLKSNRMRVDDRWIALTPGMTVKAEIKTGKQTVAQYLLGPLVEGAQESMHER</sequence>
<dbReference type="InterPro" id="IPR010129">
    <property type="entry name" value="T1SS_HlyD"/>
</dbReference>
<dbReference type="GO" id="GO:0005886">
    <property type="term" value="C:plasma membrane"/>
    <property type="evidence" value="ECO:0007669"/>
    <property type="project" value="UniProtKB-SubCell"/>
</dbReference>
<gene>
    <name evidence="13" type="ORF">D1006_14795</name>
</gene>
<dbReference type="InterPro" id="IPR058982">
    <property type="entry name" value="Beta-barrel_AprE"/>
</dbReference>
<dbReference type="SUPFAM" id="SSF111369">
    <property type="entry name" value="HlyD-like secretion proteins"/>
    <property type="match status" value="1"/>
</dbReference>
<name>A0A4Q2AVW4_9BURK</name>
<dbReference type="GO" id="GO:0015031">
    <property type="term" value="P:protein transport"/>
    <property type="evidence" value="ECO:0007669"/>
    <property type="project" value="InterPro"/>
</dbReference>
<dbReference type="Gene3D" id="2.40.50.100">
    <property type="match status" value="1"/>
</dbReference>
<evidence type="ECO:0000259" key="12">
    <source>
        <dbReference type="Pfam" id="PF26002"/>
    </source>
</evidence>
<dbReference type="Gene3D" id="2.40.30.170">
    <property type="match status" value="1"/>
</dbReference>
<keyword evidence="6" id="KW-0812">Transmembrane</keyword>
<feature type="domain" description="CyaD-like alpha-helical hairpin" evidence="11">
    <location>
        <begin position="128"/>
        <end position="321"/>
    </location>
</feature>
<dbReference type="PANTHER" id="PTHR30386">
    <property type="entry name" value="MEMBRANE FUSION SUBUNIT OF EMRAB-TOLC MULTIDRUG EFFLUX PUMP"/>
    <property type="match status" value="1"/>
</dbReference>
<keyword evidence="5 9" id="KW-0997">Cell inner membrane</keyword>
<evidence type="ECO:0000259" key="11">
    <source>
        <dbReference type="Pfam" id="PF25988"/>
    </source>
</evidence>
<evidence type="ECO:0000256" key="8">
    <source>
        <dbReference type="ARBA" id="ARBA00023136"/>
    </source>
</evidence>
<dbReference type="RefSeq" id="WP_129514759.1">
    <property type="nucleotide sequence ID" value="NZ_QWEX01000001.1"/>
</dbReference>
<dbReference type="OrthoDB" id="9775513at2"/>